<protein>
    <recommendedName>
        <fullName evidence="3">Lipoprotein</fullName>
    </recommendedName>
</protein>
<name>B0RKM7_YEREN</name>
<evidence type="ECO:0008006" key="3">
    <source>
        <dbReference type="Google" id="ProtNLM"/>
    </source>
</evidence>
<sequence length="101" mass="10948">MHKNMKMVITMNSTVLGFVLIALGAGLLTLIGCFVNSKDQVSKGSKNIRTSILPADLEKKRMIEREQTASLVSVPEEFKASATLPTNSTQETKPTTANIPN</sequence>
<keyword evidence="2" id="KW-0614">Plasmid</keyword>
<geneLocation type="plasmid" evidence="2">
    <name>pYE854</name>
</geneLocation>
<feature type="region of interest" description="Disordered" evidence="1">
    <location>
        <begin position="80"/>
        <end position="101"/>
    </location>
</feature>
<dbReference type="EMBL" id="AM905950">
    <property type="protein sequence ID" value="CAP20133.1"/>
    <property type="molecule type" value="Genomic_DNA"/>
</dbReference>
<dbReference type="AlphaFoldDB" id="B0RKM7"/>
<organism evidence="2">
    <name type="scientific">Yersinia enterocolitica</name>
    <dbReference type="NCBI Taxonomy" id="630"/>
    <lineage>
        <taxon>Bacteria</taxon>
        <taxon>Pseudomonadati</taxon>
        <taxon>Pseudomonadota</taxon>
        <taxon>Gammaproteobacteria</taxon>
        <taxon>Enterobacterales</taxon>
        <taxon>Yersiniaceae</taxon>
        <taxon>Yersinia</taxon>
    </lineage>
</organism>
<reference evidence="2" key="1">
    <citation type="journal article" date="2008" name="J. Bacteriol.">
        <title>Genetic and functional properties of the self-transmissible Yersinia enterocolitica plasmid pYE854, which mobilizes the virulence plasmid pYV.</title>
        <authorList>
            <person name="Hammerl J.A."/>
            <person name="Klein I."/>
            <person name="Lanka E."/>
            <person name="Appel B."/>
            <person name="Hertwig S."/>
        </authorList>
    </citation>
    <scope>NUCLEOTIDE SEQUENCE [LARGE SCALE GENOMIC DNA]</scope>
    <source>
        <strain evidence="2">29854</strain>
        <plasmid evidence="2">pYE854</plasmid>
    </source>
</reference>
<evidence type="ECO:0000313" key="2">
    <source>
        <dbReference type="EMBL" id="CAP20133.1"/>
    </source>
</evidence>
<proteinExistence type="predicted"/>
<dbReference type="PROSITE" id="PS51257">
    <property type="entry name" value="PROKAR_LIPOPROTEIN"/>
    <property type="match status" value="1"/>
</dbReference>
<feature type="compositionally biased region" description="Polar residues" evidence="1">
    <location>
        <begin position="83"/>
        <end position="101"/>
    </location>
</feature>
<evidence type="ECO:0000256" key="1">
    <source>
        <dbReference type="SAM" id="MobiDB-lite"/>
    </source>
</evidence>
<accession>B0RKM7</accession>